<evidence type="ECO:0000256" key="1">
    <source>
        <dbReference type="SAM" id="MobiDB-lite"/>
    </source>
</evidence>
<dbReference type="Proteomes" id="UP000277580">
    <property type="component" value="Unassembled WGS sequence"/>
</dbReference>
<gene>
    <name evidence="2" type="ORF">P167DRAFT_575738</name>
</gene>
<dbReference type="EMBL" id="ML119139">
    <property type="protein sequence ID" value="RPB10877.1"/>
    <property type="molecule type" value="Genomic_DNA"/>
</dbReference>
<keyword evidence="3" id="KW-1185">Reference proteome</keyword>
<reference evidence="2 3" key="1">
    <citation type="journal article" date="2018" name="Nat. Ecol. Evol.">
        <title>Pezizomycetes genomes reveal the molecular basis of ectomycorrhizal truffle lifestyle.</title>
        <authorList>
            <person name="Murat C."/>
            <person name="Payen T."/>
            <person name="Noel B."/>
            <person name="Kuo A."/>
            <person name="Morin E."/>
            <person name="Chen J."/>
            <person name="Kohler A."/>
            <person name="Krizsan K."/>
            <person name="Balestrini R."/>
            <person name="Da Silva C."/>
            <person name="Montanini B."/>
            <person name="Hainaut M."/>
            <person name="Levati E."/>
            <person name="Barry K.W."/>
            <person name="Belfiori B."/>
            <person name="Cichocki N."/>
            <person name="Clum A."/>
            <person name="Dockter R.B."/>
            <person name="Fauchery L."/>
            <person name="Guy J."/>
            <person name="Iotti M."/>
            <person name="Le Tacon F."/>
            <person name="Lindquist E.A."/>
            <person name="Lipzen A."/>
            <person name="Malagnac F."/>
            <person name="Mello A."/>
            <person name="Molinier V."/>
            <person name="Miyauchi S."/>
            <person name="Poulain J."/>
            <person name="Riccioni C."/>
            <person name="Rubini A."/>
            <person name="Sitrit Y."/>
            <person name="Splivallo R."/>
            <person name="Traeger S."/>
            <person name="Wang M."/>
            <person name="Zifcakova L."/>
            <person name="Wipf D."/>
            <person name="Zambonelli A."/>
            <person name="Paolocci F."/>
            <person name="Nowrousian M."/>
            <person name="Ottonello S."/>
            <person name="Baldrian P."/>
            <person name="Spatafora J.W."/>
            <person name="Henrissat B."/>
            <person name="Nagy L.G."/>
            <person name="Aury J.M."/>
            <person name="Wincker P."/>
            <person name="Grigoriev I.V."/>
            <person name="Bonfante P."/>
            <person name="Martin F.M."/>
        </authorList>
    </citation>
    <scope>NUCLEOTIDE SEQUENCE [LARGE SCALE GENOMIC DNA]</scope>
    <source>
        <strain evidence="2 3">CCBAS932</strain>
    </source>
</reference>
<dbReference type="OrthoDB" id="5319345at2759"/>
<feature type="region of interest" description="Disordered" evidence="1">
    <location>
        <begin position="532"/>
        <end position="551"/>
    </location>
</feature>
<sequence>MDFFIQKIVSPSTSGDIDKTEVILPLKSLAFRGYKCLGMFLSPRDVENLDNLSYSSPFTKSQLPLNGTEIRFCFCPEIPTTIIPIEIGGLLGEIDRLNVKETKCSLLKQGCEKKYQKLGGELSGYSAKVNFGFVLRHGKDEARKYHLDGALILDLTHTLLSLPNPICLIGMDFMVKHPHLLFETRLDKRKELSFRLAKVLSRHRNHEIPVNNQNEVIVSVEDHHNENTENIGCGIFFKTGSVFNSFCGVSKSDMLGTELNYYRKERGLLVGILKALQIVETFSAGSNLKPASVVIRTSNADIESILSPVKASSQNRPQRLWEGDFTESDRSPQREFPLAIRDVALYYHDNFVKRNPGFKIKHQHVNKPDNLGGALSAKLLAIAGSEMEEFYIESGSIGLDCEGLRGYPKKRWPSSQNAVPLISHPGIRDSSIYLSFGFDGFYYIQRERTHMVMDLADQAGSRLHVIPDGKSQVISGQDLKEDIHDLSRNPGSLLIDTISPIDLSGFESDWYTRTKVSAAEWDCEMGQRPSKINMEQSQKRANKNHPMRGKSPDCLKKEWIESIRREYRNAKAHSKLGGEEVVDLSKVLELWKTGPNKMVEAVDSSKLLCHIDCGCRTEEGACLCRGASGSIQCECGPPLTSPKELDHPLHKFLERGRLTRSPPPKFTGEAGYTEQWGVINTQKSSCCSQKHPKLAVEDNGAWESVW</sequence>
<evidence type="ECO:0000313" key="2">
    <source>
        <dbReference type="EMBL" id="RPB10877.1"/>
    </source>
</evidence>
<proteinExistence type="predicted"/>
<protein>
    <submittedName>
        <fullName evidence="2">Uncharacterized protein</fullName>
    </submittedName>
</protein>
<dbReference type="InParanoid" id="A0A3N4KJY9"/>
<organism evidence="2 3">
    <name type="scientific">Morchella conica CCBAS932</name>
    <dbReference type="NCBI Taxonomy" id="1392247"/>
    <lineage>
        <taxon>Eukaryota</taxon>
        <taxon>Fungi</taxon>
        <taxon>Dikarya</taxon>
        <taxon>Ascomycota</taxon>
        <taxon>Pezizomycotina</taxon>
        <taxon>Pezizomycetes</taxon>
        <taxon>Pezizales</taxon>
        <taxon>Morchellaceae</taxon>
        <taxon>Morchella</taxon>
    </lineage>
</organism>
<evidence type="ECO:0000313" key="3">
    <source>
        <dbReference type="Proteomes" id="UP000277580"/>
    </source>
</evidence>
<dbReference type="AlphaFoldDB" id="A0A3N4KJY9"/>
<name>A0A3N4KJY9_9PEZI</name>
<accession>A0A3N4KJY9</accession>